<reference evidence="1" key="1">
    <citation type="submission" date="2023-04" db="EMBL/GenBank/DDBJ databases">
        <title>Ambrosiozyma monospora NBRC 10751.</title>
        <authorList>
            <person name="Ichikawa N."/>
            <person name="Sato H."/>
            <person name="Tonouchi N."/>
        </authorList>
    </citation>
    <scope>NUCLEOTIDE SEQUENCE</scope>
    <source>
        <strain evidence="1">NBRC 10751</strain>
    </source>
</reference>
<evidence type="ECO:0000313" key="1">
    <source>
        <dbReference type="EMBL" id="GME81182.1"/>
    </source>
</evidence>
<dbReference type="Proteomes" id="UP001165064">
    <property type="component" value="Unassembled WGS sequence"/>
</dbReference>
<proteinExistence type="predicted"/>
<protein>
    <submittedName>
        <fullName evidence="1">Unnamed protein product</fullName>
    </submittedName>
</protein>
<comment type="caution">
    <text evidence="1">The sequence shown here is derived from an EMBL/GenBank/DDBJ whole genome shotgun (WGS) entry which is preliminary data.</text>
</comment>
<dbReference type="EMBL" id="BSXS01003381">
    <property type="protein sequence ID" value="GME81182.1"/>
    <property type="molecule type" value="Genomic_DNA"/>
</dbReference>
<keyword evidence="2" id="KW-1185">Reference proteome</keyword>
<organism evidence="1 2">
    <name type="scientific">Ambrosiozyma monospora</name>
    <name type="common">Yeast</name>
    <name type="synonym">Endomycopsis monosporus</name>
    <dbReference type="NCBI Taxonomy" id="43982"/>
    <lineage>
        <taxon>Eukaryota</taxon>
        <taxon>Fungi</taxon>
        <taxon>Dikarya</taxon>
        <taxon>Ascomycota</taxon>
        <taxon>Saccharomycotina</taxon>
        <taxon>Pichiomycetes</taxon>
        <taxon>Pichiales</taxon>
        <taxon>Pichiaceae</taxon>
        <taxon>Ambrosiozyma</taxon>
    </lineage>
</organism>
<accession>A0ACB5T4X4</accession>
<gene>
    <name evidence="1" type="ORF">Amon02_000479800</name>
</gene>
<name>A0ACB5T4X4_AMBMO</name>
<evidence type="ECO:0000313" key="2">
    <source>
        <dbReference type="Proteomes" id="UP001165064"/>
    </source>
</evidence>
<sequence length="339" mass="37127">MTVGDIFMKPNGNLISGLKSKEGCVMGHEISAQVIEVGDNVTNFKPGDHVVVEVTGTCMDKERFEQSPRKHEEFCEACKAGHYNACDYLALTGLGFQHGGLAQYLVTGQHKLIKYDDTKIPADVAAIIQPIAVSWHALSVSRVEEGHSALIIGGGPIGLTTLFALKGHKSGKIVISEPAKARRELAKSLGAEVYDPTGKSLQECVDDLKALSPNGAGFNRTYDCSGLPITFQTSVKTLTVRGIATNVAVWAHKHVEYEPMHITFSEMYVTGSICFVKKDFEESVKAFEDGLIPIDEVRKLITSKVHLRDGVEKGFKELINHKEKHVKILFSGFDELIDE</sequence>